<dbReference type="GO" id="GO:0005764">
    <property type="term" value="C:lysosome"/>
    <property type="evidence" value="ECO:0007669"/>
    <property type="project" value="TreeGrafter"/>
</dbReference>
<dbReference type="InterPro" id="IPR041805">
    <property type="entry name" value="ASMase/PPN1_MPP"/>
</dbReference>
<feature type="disulfide bond" evidence="14">
    <location>
        <begin position="581"/>
        <end position="594"/>
    </location>
</feature>
<feature type="binding site" evidence="13">
    <location>
        <position position="195"/>
    </location>
    <ligand>
        <name>Zn(2+)</name>
        <dbReference type="ChEBI" id="CHEBI:29105"/>
        <label>1</label>
    </ligand>
</feature>
<evidence type="ECO:0000256" key="4">
    <source>
        <dbReference type="ARBA" id="ARBA00022723"/>
    </source>
</evidence>
<dbReference type="Proteomes" id="UP000663844">
    <property type="component" value="Unassembled WGS sequence"/>
</dbReference>
<comment type="cofactor">
    <cofactor evidence="13">
        <name>Zn(2+)</name>
        <dbReference type="ChEBI" id="CHEBI:29105"/>
    </cofactor>
    <text evidence="13">Binds 2 Zn(2+) ions per subunit.</text>
</comment>
<organism evidence="19 20">
    <name type="scientific">Adineta steineri</name>
    <dbReference type="NCBI Taxonomy" id="433720"/>
    <lineage>
        <taxon>Eukaryota</taxon>
        <taxon>Metazoa</taxon>
        <taxon>Spiralia</taxon>
        <taxon>Gnathifera</taxon>
        <taxon>Rotifera</taxon>
        <taxon>Eurotatoria</taxon>
        <taxon>Bdelloidea</taxon>
        <taxon>Adinetida</taxon>
        <taxon>Adinetidae</taxon>
        <taxon>Adineta</taxon>
    </lineage>
</organism>
<feature type="binding site" evidence="13">
    <location>
        <position position="443"/>
    </location>
    <ligand>
        <name>Zn(2+)</name>
        <dbReference type="ChEBI" id="CHEBI:29105"/>
        <label>2</label>
    </ligand>
</feature>
<evidence type="ECO:0000256" key="8">
    <source>
        <dbReference type="ARBA" id="ARBA00023157"/>
    </source>
</evidence>
<dbReference type="PROSITE" id="PS50015">
    <property type="entry name" value="SAP_B"/>
    <property type="match status" value="1"/>
</dbReference>
<feature type="disulfide bond" evidence="14">
    <location>
        <begin position="79"/>
        <end position="151"/>
    </location>
</feature>
<dbReference type="EMBL" id="CAJNOG010000501">
    <property type="protein sequence ID" value="CAF1272534.1"/>
    <property type="molecule type" value="Genomic_DNA"/>
</dbReference>
<dbReference type="GO" id="GO:0061750">
    <property type="term" value="F:acid sphingomyelin phosphodiesterase activity"/>
    <property type="evidence" value="ECO:0007669"/>
    <property type="project" value="TreeGrafter"/>
</dbReference>
<dbReference type="Gene3D" id="3.60.21.10">
    <property type="match status" value="1"/>
</dbReference>
<dbReference type="PIRSF" id="PIRSF000948">
    <property type="entry name" value="Sphingomy_PDE"/>
    <property type="match status" value="1"/>
</dbReference>
<feature type="disulfide bond" evidence="14">
    <location>
        <begin position="82"/>
        <end position="145"/>
    </location>
</feature>
<dbReference type="GO" id="GO:0016798">
    <property type="term" value="F:hydrolase activity, acting on glycosyl bonds"/>
    <property type="evidence" value="ECO:0007669"/>
    <property type="project" value="UniProtKB-KW"/>
</dbReference>
<evidence type="ECO:0000256" key="2">
    <source>
        <dbReference type="ARBA" id="ARBA00008234"/>
    </source>
</evidence>
<dbReference type="InterPro" id="IPR045473">
    <property type="entry name" value="ASM_C"/>
</dbReference>
<evidence type="ECO:0000256" key="12">
    <source>
        <dbReference type="PIRNR" id="PIRNR000948"/>
    </source>
</evidence>
<keyword evidence="10 12" id="KW-0326">Glycosidase</keyword>
<sequence length="604" mass="69435">MALRILYILIFCTFVVYTTIDGRIIPDDPIDEIVNEPTNINEETFSTLMSYRKRFEHSNSVRELQWMFQKYNDPPEVYCKVCHVLLPIVRILIYANQTERIEEAVLNVCEEFGLVLEVCSGAVHEYKDVVFQVIALTEYNDKTLCGIALNCDRLTDFPALNWTVPVPDGKPSPQPPKPPSPSSPKLQLLQLADIHVDFEYKPGTEAACLEPLCCRKGLPLPGRPAAGFWGTSLHCDIPIWTAQAIIEYAARTEEVDFIYYTGDTPPHNVWNQSRADQLYSIHTINNLVARTFPNKTVYAAVGNHEAAPCNLFPTPVIKTDNISWLYEVLADSWINTFGLPNDTRETILRGGFYTTLIRPGLRMISLNTNYYHHDNYWLFINSTDPLNQVEWLIQWLQYAESHGEKVHIIAHHPPKECFAAFGWNFDRVVNRFENTISGQFYGHTHKDEFNMWYDENDHQRPISMAYIAPSLTTESFLNPGYRIYTLDGDYPQSSYWVLDHRTVIMNLTATNLYNRTILLNEYTARDAYQMDNLFPADWDNFIKKLENDIDGPLMSTVYKHYTKSIADGSQCSHACRRSLICGFKTSREDQPHACDSIPPFTSEL</sequence>
<accession>A0A818ZZQ4</accession>
<dbReference type="GO" id="GO:0005615">
    <property type="term" value="C:extracellular space"/>
    <property type="evidence" value="ECO:0007669"/>
    <property type="project" value="TreeGrafter"/>
</dbReference>
<dbReference type="InterPro" id="IPR008139">
    <property type="entry name" value="SaposinB_dom"/>
</dbReference>
<feature type="binding site" evidence="13">
    <location>
        <position position="193"/>
    </location>
    <ligand>
        <name>Zn(2+)</name>
        <dbReference type="ChEBI" id="CHEBI:29105"/>
        <label>1</label>
    </ligand>
</feature>
<dbReference type="InterPro" id="IPR029052">
    <property type="entry name" value="Metallo-depent_PP-like"/>
</dbReference>
<proteinExistence type="inferred from homology"/>
<dbReference type="SUPFAM" id="SSF47862">
    <property type="entry name" value="Saposin"/>
    <property type="match status" value="1"/>
</dbReference>
<dbReference type="AlphaFoldDB" id="A0A818ZZQ4"/>
<dbReference type="GO" id="GO:0046872">
    <property type="term" value="F:metal ion binding"/>
    <property type="evidence" value="ECO:0007669"/>
    <property type="project" value="UniProtKB-KW"/>
</dbReference>
<feature type="disulfide bond" evidence="14">
    <location>
        <begin position="214"/>
        <end position="235"/>
    </location>
</feature>
<name>A0A818ZZQ4_9BILA</name>
<keyword evidence="6 12" id="KW-0378">Hydrolase</keyword>
<evidence type="ECO:0000256" key="9">
    <source>
        <dbReference type="ARBA" id="ARBA00023180"/>
    </source>
</evidence>
<evidence type="ECO:0000256" key="10">
    <source>
        <dbReference type="ARBA" id="ARBA00023295"/>
    </source>
</evidence>
<feature type="disulfide bond" evidence="14">
    <location>
        <begin position="571"/>
        <end position="575"/>
    </location>
</feature>
<feature type="compositionally biased region" description="Pro residues" evidence="15">
    <location>
        <begin position="168"/>
        <end position="182"/>
    </location>
</feature>
<dbReference type="InterPro" id="IPR004843">
    <property type="entry name" value="Calcineurin-like_PHP"/>
</dbReference>
<dbReference type="InterPro" id="IPR011001">
    <property type="entry name" value="Saposin-like"/>
</dbReference>
<dbReference type="Proteomes" id="UP000663845">
    <property type="component" value="Unassembled WGS sequence"/>
</dbReference>
<feature type="binding site" evidence="13">
    <location>
        <position position="303"/>
    </location>
    <ligand>
        <name>Zn(2+)</name>
        <dbReference type="ChEBI" id="CHEBI:29105"/>
        <label>2</label>
    </ligand>
</feature>
<keyword evidence="5 16" id="KW-0732">Signal</keyword>
<keyword evidence="9" id="KW-0325">Glycoprotein</keyword>
<dbReference type="GO" id="GO:0016020">
    <property type="term" value="C:membrane"/>
    <property type="evidence" value="ECO:0007669"/>
    <property type="project" value="GOC"/>
</dbReference>
<keyword evidence="3" id="KW-0964">Secreted</keyword>
<feature type="domain" description="Saposin B-type" evidence="17">
    <location>
        <begin position="75"/>
        <end position="155"/>
    </location>
</feature>
<feature type="binding site" evidence="13">
    <location>
        <position position="263"/>
    </location>
    <ligand>
        <name>Zn(2+)</name>
        <dbReference type="ChEBI" id="CHEBI:29105"/>
        <label>2</label>
    </ligand>
</feature>
<evidence type="ECO:0000256" key="6">
    <source>
        <dbReference type="ARBA" id="ARBA00022801"/>
    </source>
</evidence>
<feature type="binding site" evidence="13">
    <location>
        <position position="411"/>
    </location>
    <ligand>
        <name>Zn(2+)</name>
        <dbReference type="ChEBI" id="CHEBI:29105"/>
        <label>2</label>
    </ligand>
</feature>
<feature type="disulfide bond" evidence="14">
    <location>
        <begin position="208"/>
        <end position="213"/>
    </location>
</feature>
<keyword evidence="8 14" id="KW-1015">Disulfide bond</keyword>
<feature type="binding site" evidence="13">
    <location>
        <position position="263"/>
    </location>
    <ligand>
        <name>Zn(2+)</name>
        <dbReference type="ChEBI" id="CHEBI:29105"/>
        <label>1</label>
    </ligand>
</feature>
<comment type="function">
    <text evidence="12">Converts sphingomyelin to ceramide.</text>
</comment>
<evidence type="ECO:0000256" key="5">
    <source>
        <dbReference type="ARBA" id="ARBA00022729"/>
    </source>
</evidence>
<dbReference type="Gene3D" id="1.10.225.10">
    <property type="entry name" value="Saposin-like"/>
    <property type="match status" value="1"/>
</dbReference>
<dbReference type="EMBL" id="CAJOAZ010001176">
    <property type="protein sequence ID" value="CAF3776184.1"/>
    <property type="molecule type" value="Genomic_DNA"/>
</dbReference>
<evidence type="ECO:0000259" key="17">
    <source>
        <dbReference type="PROSITE" id="PS50015"/>
    </source>
</evidence>
<dbReference type="Pfam" id="PF19272">
    <property type="entry name" value="ASMase_C"/>
    <property type="match status" value="1"/>
</dbReference>
<evidence type="ECO:0000256" key="16">
    <source>
        <dbReference type="SAM" id="SignalP"/>
    </source>
</evidence>
<comment type="caution">
    <text evidence="19">The sequence shown here is derived from an EMBL/GenBank/DDBJ whole genome shotgun (WGS) entry which is preliminary data.</text>
</comment>
<comment type="similarity">
    <text evidence="2 12">Belongs to the acid sphingomyelinase family.</text>
</comment>
<gene>
    <name evidence="18" type="ORF">JYZ213_LOCUS30776</name>
    <name evidence="19" type="ORF">OXD698_LOCUS16879</name>
</gene>
<protein>
    <recommendedName>
        <fullName evidence="12">Sphingomyelin phosphodiesterase</fullName>
    </recommendedName>
</protein>
<reference evidence="19" key="1">
    <citation type="submission" date="2021-02" db="EMBL/GenBank/DDBJ databases">
        <authorList>
            <person name="Nowell W R."/>
        </authorList>
    </citation>
    <scope>NUCLEOTIDE SEQUENCE</scope>
</reference>
<keyword evidence="4 13" id="KW-0479">Metal-binding</keyword>
<feature type="binding site" evidence="13">
    <location>
        <position position="445"/>
    </location>
    <ligand>
        <name>Zn(2+)</name>
        <dbReference type="ChEBI" id="CHEBI:29105"/>
        <label>1</label>
    </ligand>
</feature>
<evidence type="ECO:0000256" key="14">
    <source>
        <dbReference type="PIRSR" id="PIRSR000948-2"/>
    </source>
</evidence>
<evidence type="ECO:0000313" key="20">
    <source>
        <dbReference type="Proteomes" id="UP000663844"/>
    </source>
</evidence>
<dbReference type="SUPFAM" id="SSF56300">
    <property type="entry name" value="Metallo-dependent phosphatases"/>
    <property type="match status" value="1"/>
</dbReference>
<dbReference type="GO" id="GO:0006685">
    <property type="term" value="P:sphingomyelin catabolic process"/>
    <property type="evidence" value="ECO:0007669"/>
    <property type="project" value="UniProtKB-UniRule"/>
</dbReference>
<dbReference type="PANTHER" id="PTHR10340:SF34">
    <property type="entry name" value="SPHINGOMYELIN PHOSPHODIESTERASE"/>
    <property type="match status" value="1"/>
</dbReference>
<feature type="disulfide bond" evidence="14">
    <location>
        <begin position="109"/>
        <end position="119"/>
    </location>
</feature>
<evidence type="ECO:0000256" key="11">
    <source>
        <dbReference type="ARBA" id="ARBA00047268"/>
    </source>
</evidence>
<feature type="signal peptide" evidence="16">
    <location>
        <begin position="1"/>
        <end position="17"/>
    </location>
</feature>
<evidence type="ECO:0000313" key="19">
    <source>
        <dbReference type="EMBL" id="CAF3776184.1"/>
    </source>
</evidence>
<feature type="region of interest" description="Disordered" evidence="15">
    <location>
        <begin position="165"/>
        <end position="184"/>
    </location>
</feature>
<evidence type="ECO:0000256" key="3">
    <source>
        <dbReference type="ARBA" id="ARBA00022525"/>
    </source>
</evidence>
<dbReference type="InterPro" id="IPR011160">
    <property type="entry name" value="Sphingomy_PDE"/>
</dbReference>
<feature type="chain" id="PRO_5035617430" description="Sphingomyelin phosphodiesterase" evidence="16">
    <location>
        <begin position="18"/>
        <end position="604"/>
    </location>
</feature>
<dbReference type="Pfam" id="PF00149">
    <property type="entry name" value="Metallophos"/>
    <property type="match status" value="1"/>
</dbReference>
<comment type="catalytic activity">
    <reaction evidence="11">
        <text>a sphingomyelin + H2O = phosphocholine + an N-acylsphing-4-enine + H(+)</text>
        <dbReference type="Rhea" id="RHEA:19253"/>
        <dbReference type="ChEBI" id="CHEBI:15377"/>
        <dbReference type="ChEBI" id="CHEBI:15378"/>
        <dbReference type="ChEBI" id="CHEBI:17636"/>
        <dbReference type="ChEBI" id="CHEBI:52639"/>
        <dbReference type="ChEBI" id="CHEBI:295975"/>
        <dbReference type="EC" id="3.1.4.12"/>
    </reaction>
    <physiologicalReaction direction="left-to-right" evidence="11">
        <dbReference type="Rhea" id="RHEA:19254"/>
    </physiologicalReaction>
</comment>
<dbReference type="CDD" id="cd00842">
    <property type="entry name" value="MPP_ASMase"/>
    <property type="match status" value="1"/>
</dbReference>
<keyword evidence="7 13" id="KW-0862">Zinc</keyword>
<evidence type="ECO:0000256" key="1">
    <source>
        <dbReference type="ARBA" id="ARBA00004613"/>
    </source>
</evidence>
<evidence type="ECO:0000313" key="18">
    <source>
        <dbReference type="EMBL" id="CAF1272534.1"/>
    </source>
</evidence>
<evidence type="ECO:0000256" key="7">
    <source>
        <dbReference type="ARBA" id="ARBA00022833"/>
    </source>
</evidence>
<comment type="subcellular location">
    <subcellularLocation>
        <location evidence="1">Secreted</location>
    </subcellularLocation>
</comment>
<dbReference type="GO" id="GO:0046513">
    <property type="term" value="P:ceramide biosynthetic process"/>
    <property type="evidence" value="ECO:0007669"/>
    <property type="project" value="TreeGrafter"/>
</dbReference>
<dbReference type="PANTHER" id="PTHR10340">
    <property type="entry name" value="SPHINGOMYELIN PHOSPHODIESTERASE"/>
    <property type="match status" value="1"/>
</dbReference>
<evidence type="ECO:0000256" key="15">
    <source>
        <dbReference type="SAM" id="MobiDB-lite"/>
    </source>
</evidence>
<evidence type="ECO:0000256" key="13">
    <source>
        <dbReference type="PIRSR" id="PIRSR000948-1"/>
    </source>
</evidence>